<dbReference type="AlphaFoldDB" id="A0A0A8ZRQ5"/>
<name>A0A0A8ZRQ5_ARUDO</name>
<evidence type="ECO:0000313" key="1">
    <source>
        <dbReference type="EMBL" id="JAD40383.1"/>
    </source>
</evidence>
<proteinExistence type="predicted"/>
<dbReference type="EMBL" id="GBRH01257512">
    <property type="protein sequence ID" value="JAD40383.1"/>
    <property type="molecule type" value="Transcribed_RNA"/>
</dbReference>
<protein>
    <submittedName>
        <fullName evidence="1">Uncharacterized protein</fullName>
    </submittedName>
</protein>
<sequence>MVDCFCLSKEFETKYTMTLFVWRNCRGKLDAC</sequence>
<organism evidence="1">
    <name type="scientific">Arundo donax</name>
    <name type="common">Giant reed</name>
    <name type="synonym">Donax arundinaceus</name>
    <dbReference type="NCBI Taxonomy" id="35708"/>
    <lineage>
        <taxon>Eukaryota</taxon>
        <taxon>Viridiplantae</taxon>
        <taxon>Streptophyta</taxon>
        <taxon>Embryophyta</taxon>
        <taxon>Tracheophyta</taxon>
        <taxon>Spermatophyta</taxon>
        <taxon>Magnoliopsida</taxon>
        <taxon>Liliopsida</taxon>
        <taxon>Poales</taxon>
        <taxon>Poaceae</taxon>
        <taxon>PACMAD clade</taxon>
        <taxon>Arundinoideae</taxon>
        <taxon>Arundineae</taxon>
        <taxon>Arundo</taxon>
    </lineage>
</organism>
<reference evidence="1" key="1">
    <citation type="submission" date="2014-09" db="EMBL/GenBank/DDBJ databases">
        <authorList>
            <person name="Magalhaes I.L.F."/>
            <person name="Oliveira U."/>
            <person name="Santos F.R."/>
            <person name="Vidigal T.H.D.A."/>
            <person name="Brescovit A.D."/>
            <person name="Santos A.J."/>
        </authorList>
    </citation>
    <scope>NUCLEOTIDE SEQUENCE</scope>
    <source>
        <tissue evidence="1">Shoot tissue taken approximately 20 cm above the soil surface</tissue>
    </source>
</reference>
<accession>A0A0A8ZRQ5</accession>
<reference evidence="1" key="2">
    <citation type="journal article" date="2015" name="Data Brief">
        <title>Shoot transcriptome of the giant reed, Arundo donax.</title>
        <authorList>
            <person name="Barrero R.A."/>
            <person name="Guerrero F.D."/>
            <person name="Moolhuijzen P."/>
            <person name="Goolsby J.A."/>
            <person name="Tidwell J."/>
            <person name="Bellgard S.E."/>
            <person name="Bellgard M.I."/>
        </authorList>
    </citation>
    <scope>NUCLEOTIDE SEQUENCE</scope>
    <source>
        <tissue evidence="1">Shoot tissue taken approximately 20 cm above the soil surface</tissue>
    </source>
</reference>